<evidence type="ECO:0000256" key="2">
    <source>
        <dbReference type="ARBA" id="ARBA00009328"/>
    </source>
</evidence>
<feature type="transmembrane region" description="Helical" evidence="7">
    <location>
        <begin position="35"/>
        <end position="54"/>
    </location>
</feature>
<gene>
    <name evidence="8" type="ORF">ABEB36_008042</name>
</gene>
<organism evidence="8 9">
    <name type="scientific">Hypothenemus hampei</name>
    <name type="common">Coffee berry borer</name>
    <dbReference type="NCBI Taxonomy" id="57062"/>
    <lineage>
        <taxon>Eukaryota</taxon>
        <taxon>Metazoa</taxon>
        <taxon>Ecdysozoa</taxon>
        <taxon>Arthropoda</taxon>
        <taxon>Hexapoda</taxon>
        <taxon>Insecta</taxon>
        <taxon>Pterygota</taxon>
        <taxon>Neoptera</taxon>
        <taxon>Endopterygota</taxon>
        <taxon>Coleoptera</taxon>
        <taxon>Polyphaga</taxon>
        <taxon>Cucujiformia</taxon>
        <taxon>Curculionidae</taxon>
        <taxon>Scolytinae</taxon>
        <taxon>Hypothenemus</taxon>
    </lineage>
</organism>
<evidence type="ECO:0000313" key="8">
    <source>
        <dbReference type="EMBL" id="KAL1497010.1"/>
    </source>
</evidence>
<evidence type="ECO:0000256" key="7">
    <source>
        <dbReference type="SAM" id="Phobius"/>
    </source>
</evidence>
<dbReference type="EMBL" id="JBDJPC010000006">
    <property type="protein sequence ID" value="KAL1497010.1"/>
    <property type="molecule type" value="Genomic_DNA"/>
</dbReference>
<evidence type="ECO:0000256" key="3">
    <source>
        <dbReference type="ARBA" id="ARBA00014451"/>
    </source>
</evidence>
<evidence type="ECO:0000256" key="6">
    <source>
        <dbReference type="ARBA" id="ARBA00023136"/>
    </source>
</evidence>
<keyword evidence="6 7" id="KW-0472">Membrane</keyword>
<evidence type="ECO:0000256" key="1">
    <source>
        <dbReference type="ARBA" id="ARBA00004167"/>
    </source>
</evidence>
<dbReference type="Pfam" id="PF14937">
    <property type="entry name" value="DUF4500"/>
    <property type="match status" value="1"/>
</dbReference>
<dbReference type="AlphaFoldDB" id="A0ABD1ENF6"/>
<evidence type="ECO:0000313" key="9">
    <source>
        <dbReference type="Proteomes" id="UP001566132"/>
    </source>
</evidence>
<comment type="caution">
    <text evidence="8">The sequence shown here is derived from an EMBL/GenBank/DDBJ whole genome shotgun (WGS) entry which is preliminary data.</text>
</comment>
<dbReference type="PANTHER" id="PTHR14274:SF1">
    <property type="entry name" value="SMALL INTEGRAL MEMBRANE PROTEIN 8"/>
    <property type="match status" value="1"/>
</dbReference>
<dbReference type="Proteomes" id="UP001566132">
    <property type="component" value="Unassembled WGS sequence"/>
</dbReference>
<comment type="subcellular location">
    <subcellularLocation>
        <location evidence="1">Membrane</location>
        <topology evidence="1">Single-pass membrane protein</topology>
    </subcellularLocation>
</comment>
<proteinExistence type="inferred from homology"/>
<evidence type="ECO:0000256" key="4">
    <source>
        <dbReference type="ARBA" id="ARBA00022692"/>
    </source>
</evidence>
<protein>
    <recommendedName>
        <fullName evidence="3">Small integral membrane protein 8</fullName>
    </recommendedName>
</protein>
<dbReference type="InterPro" id="IPR026686">
    <property type="entry name" value="UPF0708"/>
</dbReference>
<comment type="similarity">
    <text evidence="2">Belongs to the SMIM8 family.</text>
</comment>
<dbReference type="PANTHER" id="PTHR14274">
    <property type="entry name" value="SMALL INTEGRAL MEMBRANE PROTEIN 8"/>
    <property type="match status" value="1"/>
</dbReference>
<dbReference type="GO" id="GO:0016020">
    <property type="term" value="C:membrane"/>
    <property type="evidence" value="ECO:0007669"/>
    <property type="project" value="UniProtKB-SubCell"/>
</dbReference>
<keyword evidence="9" id="KW-1185">Reference proteome</keyword>
<reference evidence="8 9" key="1">
    <citation type="submission" date="2024-05" db="EMBL/GenBank/DDBJ databases">
        <title>Genetic variation in Jamaican populations of the coffee berry borer (Hypothenemus hampei).</title>
        <authorList>
            <person name="Errbii M."/>
            <person name="Myrie A."/>
        </authorList>
    </citation>
    <scope>NUCLEOTIDE SEQUENCE [LARGE SCALE GENOMIC DNA]</scope>
    <source>
        <strain evidence="8">JA-Hopewell-2020-01-JO</strain>
        <tissue evidence="8">Whole body</tissue>
    </source>
</reference>
<accession>A0ABD1ENF6</accession>
<sequence length="84" mass="9502">MSDKKEPSPGDGIRSLKTSNVFRIINFELYTKPNLTIMGIGLVALTGCLGYIAYMRQKYEKLGFYGAIKDDGSEEFLKKNSKWD</sequence>
<keyword evidence="5 7" id="KW-1133">Transmembrane helix</keyword>
<keyword evidence="4 7" id="KW-0812">Transmembrane</keyword>
<name>A0ABD1ENF6_HYPHA</name>
<evidence type="ECO:0000256" key="5">
    <source>
        <dbReference type="ARBA" id="ARBA00022989"/>
    </source>
</evidence>